<dbReference type="InterPro" id="IPR051246">
    <property type="entry name" value="WDR48"/>
</dbReference>
<dbReference type="Gene3D" id="2.130.10.10">
    <property type="entry name" value="YVTN repeat-like/Quinoprotein amine dehydrogenase"/>
    <property type="match status" value="2"/>
</dbReference>
<feature type="compositionally biased region" description="Polar residues" evidence="5">
    <location>
        <begin position="1072"/>
        <end position="1081"/>
    </location>
</feature>
<dbReference type="PROSITE" id="PS50294">
    <property type="entry name" value="WD_REPEATS_REGION"/>
    <property type="match status" value="4"/>
</dbReference>
<feature type="repeat" description="WD" evidence="4">
    <location>
        <begin position="336"/>
        <end position="368"/>
    </location>
</feature>
<dbReference type="InterPro" id="IPR020472">
    <property type="entry name" value="WD40_PAC1"/>
</dbReference>
<feature type="compositionally biased region" description="Low complexity" evidence="5">
    <location>
        <begin position="1082"/>
        <end position="1108"/>
    </location>
</feature>
<dbReference type="InterPro" id="IPR036322">
    <property type="entry name" value="WD40_repeat_dom_sf"/>
</dbReference>
<dbReference type="CDD" id="cd00200">
    <property type="entry name" value="WD40"/>
    <property type="match status" value="1"/>
</dbReference>
<evidence type="ECO:0000313" key="6">
    <source>
        <dbReference type="EMBL" id="KAH6589417.1"/>
    </source>
</evidence>
<dbReference type="InterPro" id="IPR021772">
    <property type="entry name" value="WDR48/Bun107"/>
</dbReference>
<feature type="compositionally biased region" description="Low complexity" evidence="5">
    <location>
        <begin position="960"/>
        <end position="983"/>
    </location>
</feature>
<dbReference type="InterPro" id="IPR019775">
    <property type="entry name" value="WD40_repeat_CS"/>
</dbReference>
<dbReference type="Proteomes" id="UP001648503">
    <property type="component" value="Unassembled WGS sequence"/>
</dbReference>
<evidence type="ECO:0000256" key="2">
    <source>
        <dbReference type="ARBA" id="ARBA00022574"/>
    </source>
</evidence>
<evidence type="ECO:0000256" key="4">
    <source>
        <dbReference type="PROSITE-ProRule" id="PRU00221"/>
    </source>
</evidence>
<feature type="region of interest" description="Disordered" evidence="5">
    <location>
        <begin position="740"/>
        <end position="761"/>
    </location>
</feature>
<evidence type="ECO:0000256" key="5">
    <source>
        <dbReference type="SAM" id="MobiDB-lite"/>
    </source>
</evidence>
<dbReference type="CDD" id="cd17041">
    <property type="entry name" value="Ubl_WDR48"/>
    <property type="match status" value="1"/>
</dbReference>
<evidence type="ECO:0000256" key="3">
    <source>
        <dbReference type="ARBA" id="ARBA00022737"/>
    </source>
</evidence>
<dbReference type="PRINTS" id="PR00320">
    <property type="entry name" value="GPROTEINBRPT"/>
</dbReference>
<dbReference type="InterPro" id="IPR015943">
    <property type="entry name" value="WD40/YVTN_repeat-like_dom_sf"/>
</dbReference>
<keyword evidence="7" id="KW-1185">Reference proteome</keyword>
<evidence type="ECO:0008006" key="8">
    <source>
        <dbReference type="Google" id="ProtNLM"/>
    </source>
</evidence>
<feature type="compositionally biased region" description="Low complexity" evidence="5">
    <location>
        <begin position="81"/>
        <end position="94"/>
    </location>
</feature>
<feature type="compositionally biased region" description="Polar residues" evidence="5">
    <location>
        <begin position="995"/>
        <end position="1022"/>
    </location>
</feature>
<proteinExistence type="inferred from homology"/>
<feature type="region of interest" description="Disordered" evidence="5">
    <location>
        <begin position="1127"/>
        <end position="1147"/>
    </location>
</feature>
<dbReference type="PANTHER" id="PTHR19862">
    <property type="entry name" value="WD REPEAT-CONTAINING PROTEIN 48"/>
    <property type="match status" value="1"/>
</dbReference>
<protein>
    <recommendedName>
        <fullName evidence="8">WD repeat-containing protein 48</fullName>
    </recommendedName>
</protein>
<reference evidence="6 7" key="1">
    <citation type="submission" date="2021-02" db="EMBL/GenBank/DDBJ databases">
        <title>Variation within the Batrachochytrium salamandrivorans European outbreak.</title>
        <authorList>
            <person name="Kelly M."/>
            <person name="Pasmans F."/>
            <person name="Shea T.P."/>
            <person name="Munoz J.F."/>
            <person name="Carranza S."/>
            <person name="Cuomo C.A."/>
            <person name="Martel A."/>
        </authorList>
    </citation>
    <scope>NUCLEOTIDE SEQUENCE [LARGE SCALE GENOMIC DNA]</scope>
    <source>
        <strain evidence="6 7">AMFP18/2</strain>
    </source>
</reference>
<dbReference type="InterPro" id="IPR001680">
    <property type="entry name" value="WD40_rpt"/>
</dbReference>
<evidence type="ECO:0000256" key="1">
    <source>
        <dbReference type="ARBA" id="ARBA00006917"/>
    </source>
</evidence>
<keyword evidence="3" id="KW-0677">Repeat</keyword>
<dbReference type="InterPro" id="IPR011045">
    <property type="entry name" value="N2O_reductase_N"/>
</dbReference>
<feature type="region of interest" description="Disordered" evidence="5">
    <location>
        <begin position="787"/>
        <end position="827"/>
    </location>
</feature>
<keyword evidence="2 4" id="KW-0853">WD repeat</keyword>
<feature type="region of interest" description="Disordered" evidence="5">
    <location>
        <begin position="79"/>
        <end position="103"/>
    </location>
</feature>
<dbReference type="PROSITE" id="PS00678">
    <property type="entry name" value="WD_REPEATS_1"/>
    <property type="match status" value="1"/>
</dbReference>
<dbReference type="PANTHER" id="PTHR19862:SF14">
    <property type="entry name" value="WD REPEAT-CONTAINING PROTEIN 48"/>
    <property type="match status" value="1"/>
</dbReference>
<organism evidence="6 7">
    <name type="scientific">Batrachochytrium salamandrivorans</name>
    <dbReference type="NCBI Taxonomy" id="1357716"/>
    <lineage>
        <taxon>Eukaryota</taxon>
        <taxon>Fungi</taxon>
        <taxon>Fungi incertae sedis</taxon>
        <taxon>Chytridiomycota</taxon>
        <taxon>Chytridiomycota incertae sedis</taxon>
        <taxon>Chytridiomycetes</taxon>
        <taxon>Rhizophydiales</taxon>
        <taxon>Rhizophydiales incertae sedis</taxon>
        <taxon>Batrachochytrium</taxon>
    </lineage>
</organism>
<evidence type="ECO:0000313" key="7">
    <source>
        <dbReference type="Proteomes" id="UP001648503"/>
    </source>
</evidence>
<dbReference type="PROSITE" id="PS50082">
    <property type="entry name" value="WD_REPEATS_2"/>
    <property type="match status" value="4"/>
</dbReference>
<accession>A0ABQ8EZK6</accession>
<feature type="repeat" description="WD" evidence="4">
    <location>
        <begin position="380"/>
        <end position="413"/>
    </location>
</feature>
<feature type="compositionally biased region" description="Low complexity" evidence="5">
    <location>
        <begin position="1038"/>
        <end position="1055"/>
    </location>
</feature>
<dbReference type="SUPFAM" id="SSF50974">
    <property type="entry name" value="Nitrous oxide reductase, N-terminal domain"/>
    <property type="match status" value="1"/>
</dbReference>
<dbReference type="SUPFAM" id="SSF50978">
    <property type="entry name" value="WD40 repeat-like"/>
    <property type="match status" value="1"/>
</dbReference>
<comment type="similarity">
    <text evidence="1">Belongs to the WD repeat WDR48 family.</text>
</comment>
<name>A0ABQ8EZK6_9FUNG</name>
<feature type="repeat" description="WD" evidence="4">
    <location>
        <begin position="248"/>
        <end position="289"/>
    </location>
</feature>
<dbReference type="Pfam" id="PF11816">
    <property type="entry name" value="DUF3337"/>
    <property type="match status" value="1"/>
</dbReference>
<feature type="region of interest" description="Disordered" evidence="5">
    <location>
        <begin position="944"/>
        <end position="1060"/>
    </location>
</feature>
<feature type="compositionally biased region" description="Polar residues" evidence="5">
    <location>
        <begin position="946"/>
        <end position="957"/>
    </location>
</feature>
<feature type="region of interest" description="Disordered" evidence="5">
    <location>
        <begin position="1072"/>
        <end position="1109"/>
    </location>
</feature>
<dbReference type="Pfam" id="PF00400">
    <property type="entry name" value="WD40"/>
    <property type="match status" value="4"/>
</dbReference>
<feature type="repeat" description="WD" evidence="4">
    <location>
        <begin position="290"/>
        <end position="331"/>
    </location>
</feature>
<gene>
    <name evidence="6" type="ORF">BASA50_010071</name>
</gene>
<comment type="caution">
    <text evidence="6">The sequence shown here is derived from an EMBL/GenBank/DDBJ whole genome shotgun (WGS) entry which is preliminary data.</text>
</comment>
<sequence length="1371" mass="146661">MGRDRTRLSYILKDTYATTWHTGGINALALDLTALTPLLGSSNHVCPANDDNGGILYSAGRDSVINSWNLHLNHHIMDDPSSSTAQAQASAEASGNKTTADIPIQSYGPPALNSFHSSPSLSCHSSMVSNGDGDIAVAMDADTAISSTLPPISIPASSMASPSAGSLQSAYMGLLTDGARESSGLSGSAVDRRSRRSVSFSTHTYPTHLLSQQVHSLEPEFGLDLFDILNHNQRIYPKVPPSTFRRSFQQHSDWVNDIVLCNNNNNLISCSSDRTILMWDTHTTQAPVKVGLHADYVKRLAYAPKANFVASGGLDRKIYIWDLQESRLKPRVTMSSDSPNASVYSLACNPSGTVIVSGSPEKMVRVWDPRSITHQSLLNLQGHTDNIRDLLVSEDGRWVISASADSTLRLWSLAMPSRCYTTYTHFDDAVWCLASASPSLETFWAGCRDGHITKMSRVHRVNSADESSESVVICKEDGPVVRIAGTDDGFIWTATSKSHINRWRDIPFSTTTNPMFSPTGGKLIIPSISIIDHTPDMFDVSGSLSGYGSLRRSNDIRSIQLGLATLTTEPTDDSDHDDNKLVPVWREPVDTIPGAPGIARFTMLNNRRHVVTINTDGDVALWDIICCCKIKSFGKADFSEVVQAENTTEWVANWCHIDTKSGGLTVHLEEGRCLDAEIYYEDLNLPVKSHSEDQRINLAKWALTYLLLPYIKAVFPKDESLIKHTSPVIGLLPGLPLGPQNADTDLPMSEQPLWDHPSGSLPLRDSSPALQLQFVFPAMQIALPDDVDLGNTRSGDEREHSHVGSTGVGETDSQRSSLNTSAQEDRTDLFTETGTIVTDVSSTFAHSKLAHLVEDDADSTVQEDGAFAISTDVSGNLDTLTSGGLTASLIDALPPDASTCVSSDAAPQTPNTPLVAPGDGSLTDQPNIAMTSATPMVVLTGIIEPPSQNMGQDTPVTPMTPLTTSATVSTGTSTPGSSSMGGSIMDKFKMRRRTLTNGSSKSDDNNTGAGSSGVADNTPGSVSSGGHGYGNQRQSPQPGASGSATTATPSGTVVADPPRRRMWGSVGLFRNFSTGNTSGQDSFSTTSSTATSTAPATALPGSSPSTPSVQLASVTTTPILHTVAETASTDASDVSLPNNTSTLSGAPTSIPGATAAHAVSSNITSTASNSVGLAFGSQSGLPVTPVKQDGDFLNYDYTPSIAIPPLVPIIISYEESPEASSYMDVFRGVSGNLGSAKCVEDLDVVIPPWLYEWVVMRKPLQHEPAKISFLLSPHPNSKLPEMPAGNNRLTANRMLRVKKVMGYVSEKLGIEIEPVWQDTLNQGTLSESAIRLDIYCNDKVIPPRTSLATIKHHVWKLGGDIPLMYKESTAQ</sequence>
<dbReference type="EMBL" id="JAFCIX010000464">
    <property type="protein sequence ID" value="KAH6589417.1"/>
    <property type="molecule type" value="Genomic_DNA"/>
</dbReference>
<dbReference type="SMART" id="SM00320">
    <property type="entry name" value="WD40"/>
    <property type="match status" value="8"/>
</dbReference>